<reference evidence="1" key="1">
    <citation type="submission" date="2018-02" db="EMBL/GenBank/DDBJ databases">
        <title>Rhizophora mucronata_Transcriptome.</title>
        <authorList>
            <person name="Meera S.P."/>
            <person name="Sreeshan A."/>
            <person name="Augustine A."/>
        </authorList>
    </citation>
    <scope>NUCLEOTIDE SEQUENCE</scope>
    <source>
        <tissue evidence="1">Leaf</tissue>
    </source>
</reference>
<protein>
    <submittedName>
        <fullName evidence="1">Defective in cullin neddylation protein</fullName>
    </submittedName>
</protein>
<name>A0A2P2JPH0_RHIMU</name>
<dbReference type="EMBL" id="GGEC01014875">
    <property type="protein sequence ID" value="MBW95358.1"/>
    <property type="molecule type" value="Transcribed_RNA"/>
</dbReference>
<sequence>MLYKIIYKDRPSTFRIIPLKILMYTPAKSQNLLPRILRYIMPLIFLNKVTPLI</sequence>
<organism evidence="1">
    <name type="scientific">Rhizophora mucronata</name>
    <name type="common">Asiatic mangrove</name>
    <dbReference type="NCBI Taxonomy" id="61149"/>
    <lineage>
        <taxon>Eukaryota</taxon>
        <taxon>Viridiplantae</taxon>
        <taxon>Streptophyta</taxon>
        <taxon>Embryophyta</taxon>
        <taxon>Tracheophyta</taxon>
        <taxon>Spermatophyta</taxon>
        <taxon>Magnoliopsida</taxon>
        <taxon>eudicotyledons</taxon>
        <taxon>Gunneridae</taxon>
        <taxon>Pentapetalae</taxon>
        <taxon>rosids</taxon>
        <taxon>fabids</taxon>
        <taxon>Malpighiales</taxon>
        <taxon>Rhizophoraceae</taxon>
        <taxon>Rhizophora</taxon>
    </lineage>
</organism>
<accession>A0A2P2JPH0</accession>
<evidence type="ECO:0000313" key="1">
    <source>
        <dbReference type="EMBL" id="MBW95358.1"/>
    </source>
</evidence>
<dbReference type="AlphaFoldDB" id="A0A2P2JPH0"/>
<proteinExistence type="predicted"/>